<feature type="compositionally biased region" description="Basic residues" evidence="1">
    <location>
        <begin position="63"/>
        <end position="72"/>
    </location>
</feature>
<accession>A0A813L706</accession>
<evidence type="ECO:0000256" key="1">
    <source>
        <dbReference type="SAM" id="MobiDB-lite"/>
    </source>
</evidence>
<evidence type="ECO:0000313" key="3">
    <source>
        <dbReference type="EMBL" id="CAE8720946.1"/>
    </source>
</evidence>
<gene>
    <name evidence="2" type="ORF">PGLA1383_LOCUS46927</name>
    <name evidence="3" type="ORF">PGLA2088_LOCUS41627</name>
</gene>
<name>A0A813L706_POLGL</name>
<protein>
    <submittedName>
        <fullName evidence="3">Uncharacterized protein</fullName>
    </submittedName>
</protein>
<evidence type="ECO:0000313" key="4">
    <source>
        <dbReference type="Proteomes" id="UP000626109"/>
    </source>
</evidence>
<organism evidence="3 4">
    <name type="scientific">Polarella glacialis</name>
    <name type="common">Dinoflagellate</name>
    <dbReference type="NCBI Taxonomy" id="89957"/>
    <lineage>
        <taxon>Eukaryota</taxon>
        <taxon>Sar</taxon>
        <taxon>Alveolata</taxon>
        <taxon>Dinophyceae</taxon>
        <taxon>Suessiales</taxon>
        <taxon>Suessiaceae</taxon>
        <taxon>Polarella</taxon>
    </lineage>
</organism>
<proteinExistence type="predicted"/>
<evidence type="ECO:0000313" key="5">
    <source>
        <dbReference type="Proteomes" id="UP000654075"/>
    </source>
</evidence>
<sequence length="288" mass="30309">MTLPLQESTTGATLSVELLPPSRLAPTGAPSAGLADAGGYPAGLSALPRVTSENGQKAAQKDRGKKAAKAAPPRRHHFGLGIAIGSSEAAAATGVRAAGRQLEAVLAAFNSFAEEAGTLTRAIQIVAGKVRLVATPGPSGPGPVHRALDEHPGATEQLLFRLIGRLERFSEDGLALVIKFDRQHLSSITSCQGALRLWLLRRDVGAPQALPAGERDQKPLIAARRLQELLEALQAQVQSWKLGLASCRYLGGSGGLLRLPDAPEKVDVEQALDRMRVLLEVCTARMPS</sequence>
<dbReference type="Proteomes" id="UP000626109">
    <property type="component" value="Unassembled WGS sequence"/>
</dbReference>
<feature type="compositionally biased region" description="Polar residues" evidence="1">
    <location>
        <begin position="1"/>
        <end position="13"/>
    </location>
</feature>
<dbReference type="Proteomes" id="UP000654075">
    <property type="component" value="Unassembled WGS sequence"/>
</dbReference>
<comment type="caution">
    <text evidence="3">The sequence shown here is derived from an EMBL/GenBank/DDBJ whole genome shotgun (WGS) entry which is preliminary data.</text>
</comment>
<evidence type="ECO:0000313" key="2">
    <source>
        <dbReference type="EMBL" id="CAE8630685.1"/>
    </source>
</evidence>
<reference evidence="3" key="1">
    <citation type="submission" date="2021-02" db="EMBL/GenBank/DDBJ databases">
        <authorList>
            <person name="Dougan E. K."/>
            <person name="Rhodes N."/>
            <person name="Thang M."/>
            <person name="Chan C."/>
        </authorList>
    </citation>
    <scope>NUCLEOTIDE SEQUENCE</scope>
</reference>
<keyword evidence="5" id="KW-1185">Reference proteome</keyword>
<dbReference type="EMBL" id="CAJNNW010033932">
    <property type="protein sequence ID" value="CAE8720946.1"/>
    <property type="molecule type" value="Genomic_DNA"/>
</dbReference>
<dbReference type="AlphaFoldDB" id="A0A813L706"/>
<dbReference type="EMBL" id="CAJNNV010029928">
    <property type="protein sequence ID" value="CAE8630685.1"/>
    <property type="molecule type" value="Genomic_DNA"/>
</dbReference>
<feature type="region of interest" description="Disordered" evidence="1">
    <location>
        <begin position="1"/>
        <end position="72"/>
    </location>
</feature>